<dbReference type="InterPro" id="IPR005471">
    <property type="entry name" value="Tscrpt_reg_IclR_N"/>
</dbReference>
<protein>
    <submittedName>
        <fullName evidence="6">IclR family acetate operon transcriptional repressor</fullName>
    </submittedName>
</protein>
<evidence type="ECO:0000256" key="2">
    <source>
        <dbReference type="ARBA" id="ARBA00023125"/>
    </source>
</evidence>
<dbReference type="SMART" id="SM00346">
    <property type="entry name" value="HTH_ICLR"/>
    <property type="match status" value="1"/>
</dbReference>
<dbReference type="Pfam" id="PF01614">
    <property type="entry name" value="IclR_C"/>
    <property type="match status" value="1"/>
</dbReference>
<evidence type="ECO:0000256" key="1">
    <source>
        <dbReference type="ARBA" id="ARBA00023015"/>
    </source>
</evidence>
<dbReference type="PANTHER" id="PTHR30136">
    <property type="entry name" value="HELIX-TURN-HELIX TRANSCRIPTIONAL REGULATOR, ICLR FAMILY"/>
    <property type="match status" value="1"/>
</dbReference>
<keyword evidence="7" id="KW-1185">Reference proteome</keyword>
<keyword evidence="3" id="KW-0804">Transcription</keyword>
<dbReference type="SUPFAM" id="SSF55781">
    <property type="entry name" value="GAF domain-like"/>
    <property type="match status" value="1"/>
</dbReference>
<dbReference type="Gene3D" id="3.30.450.40">
    <property type="match status" value="1"/>
</dbReference>
<comment type="caution">
    <text evidence="6">The sequence shown here is derived from an EMBL/GenBank/DDBJ whole genome shotgun (WGS) entry which is preliminary data.</text>
</comment>
<keyword evidence="2" id="KW-0238">DNA-binding</keyword>
<evidence type="ECO:0000313" key="7">
    <source>
        <dbReference type="Proteomes" id="UP000539111"/>
    </source>
</evidence>
<dbReference type="AlphaFoldDB" id="A0A7Z0D410"/>
<keyword evidence="1" id="KW-0805">Transcription regulation</keyword>
<organism evidence="6 7">
    <name type="scientific">Spelaeicoccus albus</name>
    <dbReference type="NCBI Taxonomy" id="1280376"/>
    <lineage>
        <taxon>Bacteria</taxon>
        <taxon>Bacillati</taxon>
        <taxon>Actinomycetota</taxon>
        <taxon>Actinomycetes</taxon>
        <taxon>Micrococcales</taxon>
        <taxon>Brevibacteriaceae</taxon>
        <taxon>Spelaeicoccus</taxon>
    </lineage>
</organism>
<dbReference type="GO" id="GO:0045892">
    <property type="term" value="P:negative regulation of DNA-templated transcription"/>
    <property type="evidence" value="ECO:0007669"/>
    <property type="project" value="TreeGrafter"/>
</dbReference>
<dbReference type="RefSeq" id="WP_179428788.1">
    <property type="nucleotide sequence ID" value="NZ_JACBZP010000001.1"/>
</dbReference>
<evidence type="ECO:0000256" key="3">
    <source>
        <dbReference type="ARBA" id="ARBA00023163"/>
    </source>
</evidence>
<proteinExistence type="predicted"/>
<dbReference type="GO" id="GO:0003677">
    <property type="term" value="F:DNA binding"/>
    <property type="evidence" value="ECO:0007669"/>
    <property type="project" value="UniProtKB-KW"/>
</dbReference>
<dbReference type="Gene3D" id="1.10.10.10">
    <property type="entry name" value="Winged helix-like DNA-binding domain superfamily/Winged helix DNA-binding domain"/>
    <property type="match status" value="1"/>
</dbReference>
<name>A0A7Z0D410_9MICO</name>
<dbReference type="InterPro" id="IPR029016">
    <property type="entry name" value="GAF-like_dom_sf"/>
</dbReference>
<feature type="domain" description="IclR-ED" evidence="5">
    <location>
        <begin position="67"/>
        <end position="247"/>
    </location>
</feature>
<dbReference type="InterPro" id="IPR014757">
    <property type="entry name" value="Tscrpt_reg_IclR_C"/>
</dbReference>
<dbReference type="GO" id="GO:0003700">
    <property type="term" value="F:DNA-binding transcription factor activity"/>
    <property type="evidence" value="ECO:0007669"/>
    <property type="project" value="TreeGrafter"/>
</dbReference>
<evidence type="ECO:0000259" key="4">
    <source>
        <dbReference type="PROSITE" id="PS51077"/>
    </source>
</evidence>
<dbReference type="InterPro" id="IPR050707">
    <property type="entry name" value="HTH_MetabolicPath_Reg"/>
</dbReference>
<feature type="domain" description="HTH iclR-type" evidence="4">
    <location>
        <begin position="5"/>
        <end position="66"/>
    </location>
</feature>
<dbReference type="SUPFAM" id="SSF46785">
    <property type="entry name" value="Winged helix' DNA-binding domain"/>
    <property type="match status" value="1"/>
</dbReference>
<evidence type="ECO:0000259" key="5">
    <source>
        <dbReference type="PROSITE" id="PS51078"/>
    </source>
</evidence>
<dbReference type="InterPro" id="IPR036390">
    <property type="entry name" value="WH_DNA-bd_sf"/>
</dbReference>
<dbReference type="PANTHER" id="PTHR30136:SF39">
    <property type="entry name" value="TRANSCRIPTIONAL REGULATORY PROTEIN"/>
    <property type="match status" value="1"/>
</dbReference>
<reference evidence="6 7" key="1">
    <citation type="submission" date="2020-07" db="EMBL/GenBank/DDBJ databases">
        <title>Sequencing the genomes of 1000 actinobacteria strains.</title>
        <authorList>
            <person name="Klenk H.-P."/>
        </authorList>
    </citation>
    <scope>NUCLEOTIDE SEQUENCE [LARGE SCALE GENOMIC DNA]</scope>
    <source>
        <strain evidence="6 7">DSM 26341</strain>
    </source>
</reference>
<sequence length="250" mass="26401">MSDGAQSVDRAAELLSLIVRAETPPTYTELTQSTGLARSTTSRLLQALERGDMIEKDGNGGYRGGPLFAEYASRFDRVESIVSAAGPALDRIAEETGETVNLGVPSGNTVVQVAQVDSAYILGTTNWEAVDVPPHLSALGKVMYAFGALSIPTGTLESRTPASTSKRADLERQLVAIRQAGFAITRGELEEGLDAVAAPVMGDGVVHAAIGVSGPEFRLGDTHEQVGKLLVEEANRLAKVLAKWPTRRAS</sequence>
<dbReference type="InterPro" id="IPR036388">
    <property type="entry name" value="WH-like_DNA-bd_sf"/>
</dbReference>
<dbReference type="PROSITE" id="PS51077">
    <property type="entry name" value="HTH_ICLR"/>
    <property type="match status" value="1"/>
</dbReference>
<dbReference type="Pfam" id="PF09339">
    <property type="entry name" value="HTH_IclR"/>
    <property type="match status" value="1"/>
</dbReference>
<dbReference type="PROSITE" id="PS51078">
    <property type="entry name" value="ICLR_ED"/>
    <property type="match status" value="1"/>
</dbReference>
<dbReference type="EMBL" id="JACBZP010000001">
    <property type="protein sequence ID" value="NYI68440.1"/>
    <property type="molecule type" value="Genomic_DNA"/>
</dbReference>
<accession>A0A7Z0D410</accession>
<gene>
    <name evidence="6" type="ORF">BJY26_002746</name>
</gene>
<evidence type="ECO:0000313" key="6">
    <source>
        <dbReference type="EMBL" id="NYI68440.1"/>
    </source>
</evidence>
<dbReference type="Proteomes" id="UP000539111">
    <property type="component" value="Unassembled WGS sequence"/>
</dbReference>